<sequence length="39" mass="4698">MIGFKLAFLVDMRKNKSDYVVKKTKREGQRPSLFNYFQI</sequence>
<protein>
    <submittedName>
        <fullName evidence="1">Uncharacterized protein</fullName>
    </submittedName>
</protein>
<dbReference type="AlphaFoldDB" id="A0A1N6HCC1"/>
<organism evidence="1 2">
    <name type="scientific">Algoriphagus halophilus</name>
    <dbReference type="NCBI Taxonomy" id="226505"/>
    <lineage>
        <taxon>Bacteria</taxon>
        <taxon>Pseudomonadati</taxon>
        <taxon>Bacteroidota</taxon>
        <taxon>Cytophagia</taxon>
        <taxon>Cytophagales</taxon>
        <taxon>Cyclobacteriaceae</taxon>
        <taxon>Algoriphagus</taxon>
    </lineage>
</organism>
<evidence type="ECO:0000313" key="2">
    <source>
        <dbReference type="Proteomes" id="UP000185221"/>
    </source>
</evidence>
<keyword evidence="2" id="KW-1185">Reference proteome</keyword>
<reference evidence="2" key="1">
    <citation type="submission" date="2016-11" db="EMBL/GenBank/DDBJ databases">
        <authorList>
            <person name="Varghese N."/>
            <person name="Submissions S."/>
        </authorList>
    </citation>
    <scope>NUCLEOTIDE SEQUENCE [LARGE SCALE GENOMIC DNA]</scope>
    <source>
        <strain evidence="2">DSM 15292</strain>
    </source>
</reference>
<proteinExistence type="predicted"/>
<gene>
    <name evidence="1" type="ORF">SAMN05444394_3735</name>
</gene>
<accession>A0A1N6HCC1</accession>
<dbReference type="Proteomes" id="UP000185221">
    <property type="component" value="Unassembled WGS sequence"/>
</dbReference>
<evidence type="ECO:0000313" key="1">
    <source>
        <dbReference type="EMBL" id="SIO17468.1"/>
    </source>
</evidence>
<name>A0A1N6HCC1_9BACT</name>
<dbReference type="EMBL" id="FSRC01000003">
    <property type="protein sequence ID" value="SIO17468.1"/>
    <property type="molecule type" value="Genomic_DNA"/>
</dbReference>